<organism evidence="7 8">
    <name type="scientific">Ferrimonas lipolytica</name>
    <dbReference type="NCBI Taxonomy" id="2724191"/>
    <lineage>
        <taxon>Bacteria</taxon>
        <taxon>Pseudomonadati</taxon>
        <taxon>Pseudomonadota</taxon>
        <taxon>Gammaproteobacteria</taxon>
        <taxon>Alteromonadales</taxon>
        <taxon>Ferrimonadaceae</taxon>
        <taxon>Ferrimonas</taxon>
    </lineage>
</organism>
<dbReference type="InterPro" id="IPR006311">
    <property type="entry name" value="TAT_signal"/>
</dbReference>
<feature type="chain" id="PRO_5026376974" evidence="5">
    <location>
        <begin position="35"/>
        <end position="501"/>
    </location>
</feature>
<dbReference type="InterPro" id="IPR027477">
    <property type="entry name" value="Succ_DH/fumarate_Rdtase_cat_sf"/>
</dbReference>
<dbReference type="PROSITE" id="PS51318">
    <property type="entry name" value="TAT"/>
    <property type="match status" value="1"/>
</dbReference>
<keyword evidence="2 5" id="KW-0285">Flavoprotein</keyword>
<dbReference type="Pfam" id="PF00890">
    <property type="entry name" value="FAD_binding_2"/>
    <property type="match status" value="1"/>
</dbReference>
<evidence type="ECO:0000256" key="2">
    <source>
        <dbReference type="ARBA" id="ARBA00022630"/>
    </source>
</evidence>
<protein>
    <submittedName>
        <fullName evidence="7">Flavocytochrome c</fullName>
    </submittedName>
</protein>
<keyword evidence="3 5" id="KW-0274">FAD</keyword>
<gene>
    <name evidence="7" type="ORF">HER31_18320</name>
</gene>
<proteinExistence type="inferred from homology"/>
<name>A0A6H1UK38_9GAMM</name>
<dbReference type="Gene3D" id="3.50.50.60">
    <property type="entry name" value="FAD/NAD(P)-binding domain"/>
    <property type="match status" value="1"/>
</dbReference>
<dbReference type="InterPro" id="IPR050315">
    <property type="entry name" value="FAD-oxidoreductase_2"/>
</dbReference>
<evidence type="ECO:0000256" key="3">
    <source>
        <dbReference type="ARBA" id="ARBA00022827"/>
    </source>
</evidence>
<dbReference type="PANTHER" id="PTHR43400:SF7">
    <property type="entry name" value="FAD-DEPENDENT OXIDOREDUCTASE 2 FAD BINDING DOMAIN-CONTAINING PROTEIN"/>
    <property type="match status" value="1"/>
</dbReference>
<dbReference type="InterPro" id="IPR036188">
    <property type="entry name" value="FAD/NAD-bd_sf"/>
</dbReference>
<dbReference type="GO" id="GO:0010181">
    <property type="term" value="F:FMN binding"/>
    <property type="evidence" value="ECO:0007669"/>
    <property type="project" value="InterPro"/>
</dbReference>
<sequence length="501" mass="53700">MSNLQQRRDFLKRGIALSTASITGGTLLSSSATAATVTEDIKWDEHYDVVVIGSGLAGLSAAYAASENKASVVVFEKMKTIGGNSAINAGSVAVAGSDYQKEKGIKDSPELLYQDMLKAGRNLNHPELTKHVCDHTWPYVKEYCIDKWGVEFTGQVIHVGGHSVPRVMSTQSGSKFINAQVDACKKNGVVVQTRTMIDKIISDENNNVIGVRVREKYRFGKSESGKVKHIRANKGVVLSGGGFTGDQRYVTLQEPTLQDARNTGQKGATSELLIEALKAGCNPVHLSWVQQYPLSSPDEKGFGFAYAFSSRAACVHGMLVRPDTSKRFMNELGNRKQRADAIIASGHPAIAIADSVGFGKVSHSKIPMALENKSLKKFDTLEELAKEYDLDVAVLKGEIARYNELASTGKDVDFNRKMSGVSIAKAPFYAARCYPKVHHTMGGVQINVHGEAIGLDGEVIKGLYAAGEMTGGVHGAVRLGACAIADCIVFGITAGKSVSAA</sequence>
<feature type="domain" description="FAD-dependent oxidoreductase 2 FAD-binding" evidence="6">
    <location>
        <begin position="48"/>
        <end position="482"/>
    </location>
</feature>
<dbReference type="SUPFAM" id="SSF51905">
    <property type="entry name" value="FAD/NAD(P)-binding domain"/>
    <property type="match status" value="1"/>
</dbReference>
<dbReference type="SUPFAM" id="SSF56425">
    <property type="entry name" value="Succinate dehydrogenase/fumarate reductase flavoprotein, catalytic domain"/>
    <property type="match status" value="1"/>
</dbReference>
<evidence type="ECO:0000256" key="1">
    <source>
        <dbReference type="ARBA" id="ARBA00001974"/>
    </source>
</evidence>
<accession>A0A6H1UK38</accession>
<dbReference type="PANTHER" id="PTHR43400">
    <property type="entry name" value="FUMARATE REDUCTASE"/>
    <property type="match status" value="1"/>
</dbReference>
<keyword evidence="8" id="KW-1185">Reference proteome</keyword>
<dbReference type="GO" id="GO:0016491">
    <property type="term" value="F:oxidoreductase activity"/>
    <property type="evidence" value="ECO:0007669"/>
    <property type="project" value="UniProtKB-KW"/>
</dbReference>
<comment type="similarity">
    <text evidence="5">Belongs to the FAD-dependent oxidoreductase 2 family. FRD/SDH subfamily.</text>
</comment>
<evidence type="ECO:0000313" key="8">
    <source>
        <dbReference type="Proteomes" id="UP000501602"/>
    </source>
</evidence>
<keyword evidence="4 5" id="KW-0560">Oxidoreductase</keyword>
<keyword evidence="5" id="KW-0732">Signal</keyword>
<dbReference type="RefSeq" id="WP_168662881.1">
    <property type="nucleotide sequence ID" value="NZ_CP051180.1"/>
</dbReference>
<comment type="cofactor">
    <cofactor evidence="1">
        <name>FAD</name>
        <dbReference type="ChEBI" id="CHEBI:57692"/>
    </cofactor>
</comment>
<feature type="signal peptide" evidence="5">
    <location>
        <begin position="1"/>
        <end position="34"/>
    </location>
</feature>
<evidence type="ECO:0000256" key="4">
    <source>
        <dbReference type="ARBA" id="ARBA00023002"/>
    </source>
</evidence>
<dbReference type="Proteomes" id="UP000501602">
    <property type="component" value="Chromosome"/>
</dbReference>
<reference evidence="7 8" key="1">
    <citation type="submission" date="2020-04" db="EMBL/GenBank/DDBJ databases">
        <title>Ferrimonas sp. S7 isolated from sea water.</title>
        <authorList>
            <person name="Bae S.S."/>
            <person name="Baek K."/>
        </authorList>
    </citation>
    <scope>NUCLEOTIDE SEQUENCE [LARGE SCALE GENOMIC DNA]</scope>
    <source>
        <strain evidence="7 8">S7</strain>
    </source>
</reference>
<dbReference type="AlphaFoldDB" id="A0A6H1UK38"/>
<dbReference type="InterPro" id="IPR003953">
    <property type="entry name" value="FAD-dep_OxRdtase_2_FAD-bd"/>
</dbReference>
<dbReference type="Gene3D" id="3.90.700.10">
    <property type="entry name" value="Succinate dehydrogenase/fumarate reductase flavoprotein, catalytic domain"/>
    <property type="match status" value="1"/>
</dbReference>
<dbReference type="NCBIfam" id="TIGR01813">
    <property type="entry name" value="flavo_cyto_c"/>
    <property type="match status" value="1"/>
</dbReference>
<dbReference type="KEGG" id="fes:HER31_18320"/>
<dbReference type="InterPro" id="IPR010960">
    <property type="entry name" value="Flavocytochrome_c"/>
</dbReference>
<evidence type="ECO:0000259" key="6">
    <source>
        <dbReference type="Pfam" id="PF00890"/>
    </source>
</evidence>
<evidence type="ECO:0000256" key="5">
    <source>
        <dbReference type="RuleBase" id="RU366062"/>
    </source>
</evidence>
<dbReference type="EMBL" id="CP051180">
    <property type="protein sequence ID" value="QIZ78683.1"/>
    <property type="molecule type" value="Genomic_DNA"/>
</dbReference>
<evidence type="ECO:0000313" key="7">
    <source>
        <dbReference type="EMBL" id="QIZ78683.1"/>
    </source>
</evidence>